<proteinExistence type="predicted"/>
<evidence type="ECO:0000313" key="1">
    <source>
        <dbReference type="EMBL" id="KAK3543574.1"/>
    </source>
</evidence>
<organism evidence="1 2">
    <name type="scientific">Hemibagrus guttatus</name>
    <dbReference type="NCBI Taxonomy" id="175788"/>
    <lineage>
        <taxon>Eukaryota</taxon>
        <taxon>Metazoa</taxon>
        <taxon>Chordata</taxon>
        <taxon>Craniata</taxon>
        <taxon>Vertebrata</taxon>
        <taxon>Euteleostomi</taxon>
        <taxon>Actinopterygii</taxon>
        <taxon>Neopterygii</taxon>
        <taxon>Teleostei</taxon>
        <taxon>Ostariophysi</taxon>
        <taxon>Siluriformes</taxon>
        <taxon>Bagridae</taxon>
        <taxon>Hemibagrus</taxon>
    </lineage>
</organism>
<accession>A0AAE0R6W3</accession>
<feature type="non-terminal residue" evidence="1">
    <location>
        <position position="1"/>
    </location>
</feature>
<keyword evidence="2" id="KW-1185">Reference proteome</keyword>
<evidence type="ECO:0000313" key="2">
    <source>
        <dbReference type="Proteomes" id="UP001274896"/>
    </source>
</evidence>
<name>A0AAE0R6W3_9TELE</name>
<dbReference type="EMBL" id="JAUCMX010000006">
    <property type="protein sequence ID" value="KAK3543574.1"/>
    <property type="molecule type" value="Genomic_DNA"/>
</dbReference>
<sequence>LIIAPSYIPTTEKPFCKSELPEQVSFPDDAVDINLGSMSAMSDSLDELDTPRSLGEKAAIFREGKGNVSTLSGGDHALITLHSPYQPPGAVHNRTAAAAAALCRGN</sequence>
<protein>
    <submittedName>
        <fullName evidence="1">Uncharacterized protein</fullName>
    </submittedName>
</protein>
<dbReference type="Proteomes" id="UP001274896">
    <property type="component" value="Unassembled WGS sequence"/>
</dbReference>
<reference evidence="1" key="1">
    <citation type="submission" date="2023-06" db="EMBL/GenBank/DDBJ databases">
        <title>Male Hemibagrus guttatus genome.</title>
        <authorList>
            <person name="Bian C."/>
        </authorList>
    </citation>
    <scope>NUCLEOTIDE SEQUENCE</scope>
    <source>
        <strain evidence="1">Male_cb2023</strain>
        <tissue evidence="1">Muscle</tissue>
    </source>
</reference>
<gene>
    <name evidence="1" type="ORF">QTP70_023905</name>
</gene>
<dbReference type="AlphaFoldDB" id="A0AAE0R6W3"/>
<feature type="non-terminal residue" evidence="1">
    <location>
        <position position="106"/>
    </location>
</feature>
<comment type="caution">
    <text evidence="1">The sequence shown here is derived from an EMBL/GenBank/DDBJ whole genome shotgun (WGS) entry which is preliminary data.</text>
</comment>